<reference evidence="1" key="1">
    <citation type="journal article" date="2015" name="Nature">
        <title>Complex archaea that bridge the gap between prokaryotes and eukaryotes.</title>
        <authorList>
            <person name="Spang A."/>
            <person name="Saw J.H."/>
            <person name="Jorgensen S.L."/>
            <person name="Zaremba-Niedzwiedzka K."/>
            <person name="Martijn J."/>
            <person name="Lind A.E."/>
            <person name="van Eijk R."/>
            <person name="Schleper C."/>
            <person name="Guy L."/>
            <person name="Ettema T.J."/>
        </authorList>
    </citation>
    <scope>NUCLEOTIDE SEQUENCE</scope>
</reference>
<organism evidence="1">
    <name type="scientific">marine sediment metagenome</name>
    <dbReference type="NCBI Taxonomy" id="412755"/>
    <lineage>
        <taxon>unclassified sequences</taxon>
        <taxon>metagenomes</taxon>
        <taxon>ecological metagenomes</taxon>
    </lineage>
</organism>
<comment type="caution">
    <text evidence="1">The sequence shown here is derived from an EMBL/GenBank/DDBJ whole genome shotgun (WGS) entry which is preliminary data.</text>
</comment>
<gene>
    <name evidence="1" type="ORF">LCGC14_1473290</name>
</gene>
<proteinExistence type="predicted"/>
<name>A0A0F9JBN7_9ZZZZ</name>
<dbReference type="EMBL" id="LAZR01010384">
    <property type="protein sequence ID" value="KKM67229.1"/>
    <property type="molecule type" value="Genomic_DNA"/>
</dbReference>
<protein>
    <submittedName>
        <fullName evidence="1">Uncharacterized protein</fullName>
    </submittedName>
</protein>
<accession>A0A0F9JBN7</accession>
<sequence length="88" mass="9772">MSRKFGVARFTLKRIRSRMLKQLPITIPCRSPGASVRAAKTLRTLLGRAAELICINHVYSSPPRCSVVIYPRNTAAQERNSHGPAKPT</sequence>
<evidence type="ECO:0000313" key="1">
    <source>
        <dbReference type="EMBL" id="KKM67229.1"/>
    </source>
</evidence>
<dbReference type="AlphaFoldDB" id="A0A0F9JBN7"/>